<feature type="region of interest" description="Disordered" evidence="1">
    <location>
        <begin position="205"/>
        <end position="232"/>
    </location>
</feature>
<protein>
    <submittedName>
        <fullName evidence="3">PadR family transcriptional regulator</fullName>
    </submittedName>
</protein>
<name>A0A4P6MZ49_9MICO</name>
<reference evidence="3 4" key="1">
    <citation type="submission" date="2019-02" db="EMBL/GenBank/DDBJ databases">
        <title>Genomic data mining of an Antarctic deep-sea actinobacterium, Janibacterlimosus P3-3-X1.</title>
        <authorList>
            <person name="Liao L."/>
            <person name="Chen B."/>
        </authorList>
    </citation>
    <scope>NUCLEOTIDE SEQUENCE [LARGE SCALE GENOMIC DNA]</scope>
    <source>
        <strain evidence="3 4">P3-3-X1</strain>
    </source>
</reference>
<dbReference type="OrthoDB" id="2374094at2"/>
<evidence type="ECO:0000256" key="1">
    <source>
        <dbReference type="SAM" id="MobiDB-lite"/>
    </source>
</evidence>
<evidence type="ECO:0000313" key="3">
    <source>
        <dbReference type="EMBL" id="QBF47557.1"/>
    </source>
</evidence>
<proteinExistence type="predicted"/>
<dbReference type="AlphaFoldDB" id="A0A4P6MZ49"/>
<dbReference type="KEGG" id="jli:EXU32_15645"/>
<feature type="domain" description="Transcription regulator PadR N-terminal" evidence="2">
    <location>
        <begin position="41"/>
        <end position="117"/>
    </location>
</feature>
<dbReference type="Gene3D" id="1.10.10.10">
    <property type="entry name" value="Winged helix-like DNA-binding domain superfamily/Winged helix DNA-binding domain"/>
    <property type="match status" value="1"/>
</dbReference>
<dbReference type="EMBL" id="CP036164">
    <property type="protein sequence ID" value="QBF47557.1"/>
    <property type="molecule type" value="Genomic_DNA"/>
</dbReference>
<dbReference type="InterPro" id="IPR052509">
    <property type="entry name" value="Metal_resp_DNA-bind_regulator"/>
</dbReference>
<dbReference type="InterPro" id="IPR005149">
    <property type="entry name" value="Tscrpt_reg_PadR_N"/>
</dbReference>
<organism evidence="3 4">
    <name type="scientific">Janibacter limosus</name>
    <dbReference type="NCBI Taxonomy" id="53458"/>
    <lineage>
        <taxon>Bacteria</taxon>
        <taxon>Bacillati</taxon>
        <taxon>Actinomycetota</taxon>
        <taxon>Actinomycetes</taxon>
        <taxon>Micrococcales</taxon>
        <taxon>Intrasporangiaceae</taxon>
        <taxon>Janibacter</taxon>
    </lineage>
</organism>
<dbReference type="PANTHER" id="PTHR33169:SF26">
    <property type="entry name" value="CONSERVED PROTEIN"/>
    <property type="match status" value="1"/>
</dbReference>
<dbReference type="Pfam" id="PF03551">
    <property type="entry name" value="PadR"/>
    <property type="match status" value="1"/>
</dbReference>
<feature type="compositionally biased region" description="Pro residues" evidence="1">
    <location>
        <begin position="223"/>
        <end position="232"/>
    </location>
</feature>
<accession>A0A4P6MZ49</accession>
<gene>
    <name evidence="3" type="ORF">EXU32_15645</name>
</gene>
<dbReference type="STRING" id="1216970.GCA_001570985_03117"/>
<evidence type="ECO:0000259" key="2">
    <source>
        <dbReference type="Pfam" id="PF03551"/>
    </source>
</evidence>
<evidence type="ECO:0000313" key="4">
    <source>
        <dbReference type="Proteomes" id="UP000290408"/>
    </source>
</evidence>
<keyword evidence="4" id="KW-1185">Reference proteome</keyword>
<dbReference type="InterPro" id="IPR036390">
    <property type="entry name" value="WH_DNA-bd_sf"/>
</dbReference>
<dbReference type="InterPro" id="IPR036388">
    <property type="entry name" value="WH-like_DNA-bd_sf"/>
</dbReference>
<dbReference type="PANTHER" id="PTHR33169">
    <property type="entry name" value="PADR-FAMILY TRANSCRIPTIONAL REGULATOR"/>
    <property type="match status" value="1"/>
</dbReference>
<sequence length="232" mass="25931">MYPPDTSSRITRHRALLTPWCTPTGAKGVDVRRREMLEFAVLGLLHEDPLHGYELRRRLNTRLGAFRALSFGTLYPCLASLQGQDLVSADRDEPPTGSSRRQRITYTITDAGRTAFAQIAGRTDPGSWADEAFDVRVAFFARTEREVRLRILEGRRARLTEQLDGMRTGDGSVRQDRWSAALAAHGEDATERAVAWLDELIDAERRGPQARPGTLSDPSHPAFNPPPTKENP</sequence>
<dbReference type="Proteomes" id="UP000290408">
    <property type="component" value="Chromosome"/>
</dbReference>
<dbReference type="SUPFAM" id="SSF46785">
    <property type="entry name" value="Winged helix' DNA-binding domain"/>
    <property type="match status" value="1"/>
</dbReference>